<reference evidence="2 3" key="1">
    <citation type="submission" date="2020-08" db="EMBL/GenBank/DDBJ databases">
        <title>Genomic Encyclopedia of Type Strains, Phase IV (KMG-IV): sequencing the most valuable type-strain genomes for metagenomic binning, comparative biology and taxonomic classification.</title>
        <authorList>
            <person name="Goeker M."/>
        </authorList>
    </citation>
    <scope>NUCLEOTIDE SEQUENCE [LARGE SCALE GENOMIC DNA]</scope>
    <source>
        <strain evidence="2 3">DSM 17976</strain>
    </source>
</reference>
<dbReference type="AlphaFoldDB" id="A0A7W5ZMX8"/>
<feature type="signal peptide" evidence="1">
    <location>
        <begin position="1"/>
        <end position="22"/>
    </location>
</feature>
<organism evidence="2 3">
    <name type="scientific">Runella defluvii</name>
    <dbReference type="NCBI Taxonomy" id="370973"/>
    <lineage>
        <taxon>Bacteria</taxon>
        <taxon>Pseudomonadati</taxon>
        <taxon>Bacteroidota</taxon>
        <taxon>Cytophagia</taxon>
        <taxon>Cytophagales</taxon>
        <taxon>Spirosomataceae</taxon>
        <taxon>Runella</taxon>
    </lineage>
</organism>
<comment type="caution">
    <text evidence="2">The sequence shown here is derived from an EMBL/GenBank/DDBJ whole genome shotgun (WGS) entry which is preliminary data.</text>
</comment>
<keyword evidence="3" id="KW-1185">Reference proteome</keyword>
<keyword evidence="1" id="KW-0732">Signal</keyword>
<accession>A0A7W5ZMX8</accession>
<name>A0A7W5ZMX8_9BACT</name>
<evidence type="ECO:0000313" key="3">
    <source>
        <dbReference type="Proteomes" id="UP000541352"/>
    </source>
</evidence>
<dbReference type="Proteomes" id="UP000541352">
    <property type="component" value="Unassembled WGS sequence"/>
</dbReference>
<proteinExistence type="predicted"/>
<sequence length="136" mass="15112">MKTLKRMWCVAGFVGASLIGQAQTKFSNCSAVFIDNRVVVDDYSPTGKCSLTQDAQGTLSVAEATYENNQWRQTAAIDFMVAIRDKNSKTLTMFSKEVYQKVDIKNVLSKCNKGDAIVLLTLKDSYALPHNEIVIH</sequence>
<gene>
    <name evidence="2" type="ORF">FHS57_004310</name>
</gene>
<protein>
    <submittedName>
        <fullName evidence="2">Uncharacterized protein</fullName>
    </submittedName>
</protein>
<evidence type="ECO:0000313" key="2">
    <source>
        <dbReference type="EMBL" id="MBB3840290.1"/>
    </source>
</evidence>
<evidence type="ECO:0000256" key="1">
    <source>
        <dbReference type="SAM" id="SignalP"/>
    </source>
</evidence>
<dbReference type="RefSeq" id="WP_183977180.1">
    <property type="nucleotide sequence ID" value="NZ_JACIBY010000010.1"/>
</dbReference>
<feature type="chain" id="PRO_5031154973" evidence="1">
    <location>
        <begin position="23"/>
        <end position="136"/>
    </location>
</feature>
<dbReference type="EMBL" id="JACIBY010000010">
    <property type="protein sequence ID" value="MBB3840290.1"/>
    <property type="molecule type" value="Genomic_DNA"/>
</dbReference>